<dbReference type="PANTHER" id="PTHR30258:SF2">
    <property type="entry name" value="COMG OPERON PROTEIN 1"/>
    <property type="match status" value="1"/>
</dbReference>
<protein>
    <submittedName>
        <fullName evidence="5">GspE protein</fullName>
    </submittedName>
</protein>
<dbReference type="GO" id="GO:0005524">
    <property type="term" value="F:ATP binding"/>
    <property type="evidence" value="ECO:0007669"/>
    <property type="project" value="UniProtKB-KW"/>
</dbReference>
<reference evidence="5 6" key="2">
    <citation type="journal article" date="2014" name="Genome Announc.">
        <title>Complete Genome Sequence of Coprothermobacter proteolyticus DSM 5265.</title>
        <authorList>
            <person name="Alexiev A."/>
            <person name="Coil D.A."/>
            <person name="Badger J.H."/>
            <person name="Enticknap J."/>
            <person name="Ward N."/>
            <person name="Robb F.T."/>
            <person name="Eisen J.A."/>
        </authorList>
    </citation>
    <scope>NUCLEOTIDE SEQUENCE [LARGE SCALE GENOMIC DNA]</scope>
    <source>
        <strain evidence="6">ATCC 35245 / DSM 5265 / OCM 4 / BT</strain>
    </source>
</reference>
<evidence type="ECO:0000256" key="2">
    <source>
        <dbReference type="ARBA" id="ARBA00022741"/>
    </source>
</evidence>
<evidence type="ECO:0000313" key="5">
    <source>
        <dbReference type="EMBL" id="ACI17221.1"/>
    </source>
</evidence>
<dbReference type="KEGG" id="cpo:COPRO5265_0770"/>
<name>B5Y8M0_COPPD</name>
<evidence type="ECO:0000313" key="6">
    <source>
        <dbReference type="Proteomes" id="UP000001732"/>
    </source>
</evidence>
<dbReference type="GO" id="GO:0005886">
    <property type="term" value="C:plasma membrane"/>
    <property type="evidence" value="ECO:0007669"/>
    <property type="project" value="TreeGrafter"/>
</dbReference>
<dbReference type="EMBL" id="CP001145">
    <property type="protein sequence ID" value="ACI17221.1"/>
    <property type="molecule type" value="Genomic_DNA"/>
</dbReference>
<dbReference type="InterPro" id="IPR027417">
    <property type="entry name" value="P-loop_NTPase"/>
</dbReference>
<organism evidence="5 6">
    <name type="scientific">Coprothermobacter proteolyticus (strain ATCC 35245 / DSM 5265 / OCM 4 / BT)</name>
    <dbReference type="NCBI Taxonomy" id="309798"/>
    <lineage>
        <taxon>Bacteria</taxon>
        <taxon>Pseudomonadati</taxon>
        <taxon>Coprothermobacterota</taxon>
        <taxon>Coprothermobacteria</taxon>
        <taxon>Coprothermobacterales</taxon>
        <taxon>Coprothermobacteraceae</taxon>
        <taxon>Coprothermobacter</taxon>
    </lineage>
</organism>
<dbReference type="PANTHER" id="PTHR30258">
    <property type="entry name" value="TYPE II SECRETION SYSTEM PROTEIN GSPE-RELATED"/>
    <property type="match status" value="1"/>
</dbReference>
<dbReference type="SUPFAM" id="SSF52540">
    <property type="entry name" value="P-loop containing nucleoside triphosphate hydrolases"/>
    <property type="match status" value="1"/>
</dbReference>
<dbReference type="Pfam" id="PF00437">
    <property type="entry name" value="T2SSE"/>
    <property type="match status" value="1"/>
</dbReference>
<dbReference type="Gene3D" id="3.40.50.300">
    <property type="entry name" value="P-loop containing nucleotide triphosphate hydrolases"/>
    <property type="match status" value="1"/>
</dbReference>
<dbReference type="SMART" id="SM00382">
    <property type="entry name" value="AAA"/>
    <property type="match status" value="1"/>
</dbReference>
<dbReference type="STRING" id="309798.COPRO5265_0770"/>
<dbReference type="HOGENOM" id="CLU_013446_3_2_9"/>
<feature type="domain" description="AAA+ ATPase" evidence="4">
    <location>
        <begin position="142"/>
        <end position="263"/>
    </location>
</feature>
<keyword evidence="6" id="KW-1185">Reference proteome</keyword>
<dbReference type="Proteomes" id="UP000001732">
    <property type="component" value="Chromosome"/>
</dbReference>
<dbReference type="GO" id="GO:0016887">
    <property type="term" value="F:ATP hydrolysis activity"/>
    <property type="evidence" value="ECO:0007669"/>
    <property type="project" value="TreeGrafter"/>
</dbReference>
<dbReference type="InterPro" id="IPR003593">
    <property type="entry name" value="AAA+_ATPase"/>
</dbReference>
<keyword evidence="2" id="KW-0547">Nucleotide-binding</keyword>
<comment type="similarity">
    <text evidence="1">Belongs to the GSP E family.</text>
</comment>
<reference evidence="6" key="1">
    <citation type="submission" date="2008-08" db="EMBL/GenBank/DDBJ databases">
        <title>The complete genome sequence of Coprothermobacter proteolyticus strain ATCC 5245 / DSM 5265 / BT.</title>
        <authorList>
            <person name="Dodson R.J."/>
            <person name="Durkin A.S."/>
            <person name="Wu M."/>
            <person name="Eisen J."/>
            <person name="Sutton G."/>
        </authorList>
    </citation>
    <scope>NUCLEOTIDE SEQUENCE [LARGE SCALE GENOMIC DNA]</scope>
    <source>
        <strain evidence="6">ATCC 35245 / DSM 5265 / OCM 4 / BT</strain>
    </source>
</reference>
<dbReference type="RefSeq" id="WP_012543873.1">
    <property type="nucleotide sequence ID" value="NC_011295.1"/>
</dbReference>
<evidence type="ECO:0000256" key="3">
    <source>
        <dbReference type="ARBA" id="ARBA00022840"/>
    </source>
</evidence>
<keyword evidence="3" id="KW-0067">ATP-binding</keyword>
<evidence type="ECO:0000256" key="1">
    <source>
        <dbReference type="ARBA" id="ARBA00006611"/>
    </source>
</evidence>
<dbReference type="InterPro" id="IPR001482">
    <property type="entry name" value="T2SS/T4SS_dom"/>
</dbReference>
<proteinExistence type="inferred from homology"/>
<dbReference type="eggNOG" id="COG2804">
    <property type="taxonomic scope" value="Bacteria"/>
</dbReference>
<accession>B5Y8M0</accession>
<gene>
    <name evidence="5" type="primary">gspE</name>
    <name evidence="5" type="ordered locus">COPRO5265_0770</name>
</gene>
<evidence type="ECO:0000259" key="4">
    <source>
        <dbReference type="SMART" id="SM00382"/>
    </source>
</evidence>
<dbReference type="AlphaFoldDB" id="B5Y8M0"/>
<dbReference type="Gene3D" id="3.30.450.90">
    <property type="match status" value="1"/>
</dbReference>
<sequence>MDNNTFNTSLYGGINDYVAAAHELAASDLHFVPAADRVNVFTRTNGDMHFQGAINHSEYDRLLNAFKFSSGLDVADSRVPQDARLSMPTRDGTLFLRVCILPTVHGESLTLRLPTKDQYASFVDLGMDSKQAASFEEAIKYGKGIVLITGLTGSGKTSTYYTTLRFLQNDGMKIISLEDPVEQFLDGVVQVEVGEEVGFGYKEIIRSALRSDPDVIAIGEIRDEETARAVINAAFSSRLVIATMHSRDLSHALRRLLYFGVLAQDIEATISFLIHQRLITLRSNEKMYRTAVFAVKDGAISCSQPFLGELTSLTYDCICRRLGNYSHFGQEIVKIDSDLEGIAFGHF</sequence>